<protein>
    <submittedName>
        <fullName evidence="1">Uncharacterized protein</fullName>
    </submittedName>
</protein>
<keyword evidence="2" id="KW-1185">Reference proteome</keyword>
<dbReference type="EMBL" id="SLUI01000001">
    <property type="protein sequence ID" value="TCL39810.1"/>
    <property type="molecule type" value="Genomic_DNA"/>
</dbReference>
<organism evidence="1 2">
    <name type="scientific">Anaerospora hongkongensis</name>
    <dbReference type="NCBI Taxonomy" id="244830"/>
    <lineage>
        <taxon>Bacteria</taxon>
        <taxon>Bacillati</taxon>
        <taxon>Bacillota</taxon>
        <taxon>Negativicutes</taxon>
        <taxon>Selenomonadales</taxon>
        <taxon>Sporomusaceae</taxon>
        <taxon>Anaerospora</taxon>
    </lineage>
</organism>
<dbReference type="AlphaFoldDB" id="A0A4R1Q1J7"/>
<accession>A0A4R1Q1J7</accession>
<proteinExistence type="predicted"/>
<comment type="caution">
    <text evidence="1">The sequence shown here is derived from an EMBL/GenBank/DDBJ whole genome shotgun (WGS) entry which is preliminary data.</text>
</comment>
<name>A0A4R1Q1J7_9FIRM</name>
<evidence type="ECO:0000313" key="1">
    <source>
        <dbReference type="EMBL" id="TCL39810.1"/>
    </source>
</evidence>
<dbReference type="RefSeq" id="WP_132073738.1">
    <property type="nucleotide sequence ID" value="NZ_SLUI01000001.1"/>
</dbReference>
<gene>
    <name evidence="1" type="ORF">EV210_1015</name>
</gene>
<reference evidence="1 2" key="1">
    <citation type="submission" date="2019-03" db="EMBL/GenBank/DDBJ databases">
        <title>Genomic Encyclopedia of Type Strains, Phase IV (KMG-IV): sequencing the most valuable type-strain genomes for metagenomic binning, comparative biology and taxonomic classification.</title>
        <authorList>
            <person name="Goeker M."/>
        </authorList>
    </citation>
    <scope>NUCLEOTIDE SEQUENCE [LARGE SCALE GENOMIC DNA]</scope>
    <source>
        <strain evidence="1 2">DSM 15969</strain>
    </source>
</reference>
<sequence>MMMPQGTPFLVIKKVRAGLRLYHINTQKSWIPPGVYEVLAGDEWIKLEAAQPRLSTSAQLVPAVDFYGAKAEALLRLEEYLLANGSPFQMRSENGEAFAVGFPQTGVKSAFYVAGEFLTEIKWDGMPLLWRIVLPEDKEFMGTGYQATPHAGEPQVAISDLSLAARLDITRAIAAGENVLVENIP</sequence>
<dbReference type="Proteomes" id="UP000295063">
    <property type="component" value="Unassembled WGS sequence"/>
</dbReference>
<evidence type="ECO:0000313" key="2">
    <source>
        <dbReference type="Proteomes" id="UP000295063"/>
    </source>
</evidence>